<dbReference type="EMBL" id="JAUUTY010000006">
    <property type="protein sequence ID" value="KAK1621277.1"/>
    <property type="molecule type" value="Genomic_DNA"/>
</dbReference>
<evidence type="ECO:0000256" key="2">
    <source>
        <dbReference type="SAM" id="MobiDB-lite"/>
    </source>
</evidence>
<feature type="domain" description="Protein kinase" evidence="3">
    <location>
        <begin position="375"/>
        <end position="727"/>
    </location>
</feature>
<dbReference type="PANTHER" id="PTHR10566">
    <property type="entry name" value="CHAPERONE-ACTIVITY OF BC1 COMPLEX CABC1 -RELATED"/>
    <property type="match status" value="1"/>
</dbReference>
<dbReference type="CDD" id="cd05121">
    <property type="entry name" value="ABC1_ADCK3-like"/>
    <property type="match status" value="1"/>
</dbReference>
<organism evidence="4 5">
    <name type="scientific">Lolium multiflorum</name>
    <name type="common">Italian ryegrass</name>
    <name type="synonym">Lolium perenne subsp. multiflorum</name>
    <dbReference type="NCBI Taxonomy" id="4521"/>
    <lineage>
        <taxon>Eukaryota</taxon>
        <taxon>Viridiplantae</taxon>
        <taxon>Streptophyta</taxon>
        <taxon>Embryophyta</taxon>
        <taxon>Tracheophyta</taxon>
        <taxon>Spermatophyta</taxon>
        <taxon>Magnoliopsida</taxon>
        <taxon>Liliopsida</taxon>
        <taxon>Poales</taxon>
        <taxon>Poaceae</taxon>
        <taxon>BOP clade</taxon>
        <taxon>Pooideae</taxon>
        <taxon>Poodae</taxon>
        <taxon>Poeae</taxon>
        <taxon>Poeae Chloroplast Group 2 (Poeae type)</taxon>
        <taxon>Loliodinae</taxon>
        <taxon>Loliinae</taxon>
        <taxon>Lolium</taxon>
    </lineage>
</organism>
<feature type="region of interest" description="Disordered" evidence="2">
    <location>
        <begin position="91"/>
        <end position="117"/>
    </location>
</feature>
<feature type="compositionally biased region" description="Basic residues" evidence="2">
    <location>
        <begin position="91"/>
        <end position="101"/>
    </location>
</feature>
<dbReference type="Proteomes" id="UP001231189">
    <property type="component" value="Unassembled WGS sequence"/>
</dbReference>
<comment type="similarity">
    <text evidence="1">Belongs to the protein kinase superfamily. ADCK protein kinase family.</text>
</comment>
<name>A0AAD8RHZ5_LOLMU</name>
<evidence type="ECO:0000259" key="3">
    <source>
        <dbReference type="PROSITE" id="PS50011"/>
    </source>
</evidence>
<dbReference type="AlphaFoldDB" id="A0AAD8RHZ5"/>
<evidence type="ECO:0000256" key="1">
    <source>
        <dbReference type="ARBA" id="ARBA00009670"/>
    </source>
</evidence>
<dbReference type="PANTHER" id="PTHR10566:SF123">
    <property type="entry name" value="PROTEIN KINASE SUPERFAMILY PROTEIN"/>
    <property type="match status" value="1"/>
</dbReference>
<sequence>MPALLRPAVLPVCAVTSGGGGGNDKWAPRQQRSWWGRSKQSLPHQPGGRGGGGALDQVLGVLRRDGEFLQAAAAGGQLRDALWLRFLEKKKKQHQRGKQPKPKPVNEEEAPAPAPRAAAFPAYPPGLSCVELAMADLQALKVYADSSKQEFVLRFLGSKQQQQPQSEQQSARPKPVFKKQLKPKPDEQQKQQQALQAPAFPPHSYPPGMSCMELMMADLDALKLYVNYFMAILTTPLPQHYDPDLLAQYFVSRPHILVFRTVEILFAFLVGAVKVQMFKRANLTTDATHSSSVSNKGFNASQYMVGQLLKDTFIDLGPTFVKVGQSLSTRPDIIGSEISEALSELHERVPSFPREDAMEIIEGEFQRPVSQVFSYISDEPVAAASFGQVYQGRTIDGALVAIKVQRPNLLPSVLRDIYILRLGLSLVRKVAKRRSNISLYADELGRGFVDELDYNIEAANATKFLETHSRYSFIVVPKILKQLTRKRVLTMEWVAGENPRELLSLSKGISGNTTELSEKQKLEAKGRLLDLVNKGVEASLVQLLDTGLMHADPHPGNLRYTPDGRVGFLDFGLLCEMERKHKHAMLSSIVHIVNGDWASLVYDLTEMDVVPPRTNLRRVTMDLEDALGEVTFQDGIPDIKFSRVLGRIWSIALKYHFRMPPYYTLVLRSLASLEGLAMAGDGTFKTFQAAYPYVVRKLLSDNSLETRKVLYQVIFNRRKEFQWHKIAVFLKLASMRGNFRQNTGVLPERKGVDVSNLAEISDASSLDGATPEKALHTAHLCLKLLLSRDSIVIRRLIMTANTKSLAQDLISKEATIFRVLLSRVLADVVCQWMVKVTGLKRARRSTSTAVSSLQEAVGDRRLKVIFSKFLRELRQEPALMVRVGWSTLVVSAVSTAIGVHRFVVLLSEEYLPMLWTSTPLPPRLVRI</sequence>
<protein>
    <recommendedName>
        <fullName evidence="3">Protein kinase domain-containing protein</fullName>
    </recommendedName>
</protein>
<dbReference type="Pfam" id="PF03109">
    <property type="entry name" value="ABC1"/>
    <property type="match status" value="1"/>
</dbReference>
<dbReference type="GO" id="GO:0005524">
    <property type="term" value="F:ATP binding"/>
    <property type="evidence" value="ECO:0007669"/>
    <property type="project" value="InterPro"/>
</dbReference>
<keyword evidence="5" id="KW-1185">Reference proteome</keyword>
<gene>
    <name evidence="4" type="ORF">QYE76_026794</name>
</gene>
<accession>A0AAD8RHZ5</accession>
<dbReference type="InterPro" id="IPR000719">
    <property type="entry name" value="Prot_kinase_dom"/>
</dbReference>
<evidence type="ECO:0000313" key="5">
    <source>
        <dbReference type="Proteomes" id="UP001231189"/>
    </source>
</evidence>
<dbReference type="SUPFAM" id="SSF56112">
    <property type="entry name" value="Protein kinase-like (PK-like)"/>
    <property type="match status" value="1"/>
</dbReference>
<dbReference type="InterPro" id="IPR004147">
    <property type="entry name" value="ABC1_dom"/>
</dbReference>
<dbReference type="PROSITE" id="PS50011">
    <property type="entry name" value="PROTEIN_KINASE_DOM"/>
    <property type="match status" value="1"/>
</dbReference>
<proteinExistence type="inferred from homology"/>
<dbReference type="InterPro" id="IPR050154">
    <property type="entry name" value="UbiB_kinase"/>
</dbReference>
<feature type="compositionally biased region" description="Low complexity" evidence="2">
    <location>
        <begin position="159"/>
        <end position="170"/>
    </location>
</feature>
<feature type="region of interest" description="Disordered" evidence="2">
    <location>
        <begin position="159"/>
        <end position="202"/>
    </location>
</feature>
<dbReference type="InterPro" id="IPR011009">
    <property type="entry name" value="Kinase-like_dom_sf"/>
</dbReference>
<dbReference type="GO" id="GO:0004672">
    <property type="term" value="F:protein kinase activity"/>
    <property type="evidence" value="ECO:0007669"/>
    <property type="project" value="InterPro"/>
</dbReference>
<comment type="caution">
    <text evidence="4">The sequence shown here is derived from an EMBL/GenBank/DDBJ whole genome shotgun (WGS) entry which is preliminary data.</text>
</comment>
<reference evidence="4" key="1">
    <citation type="submission" date="2023-07" db="EMBL/GenBank/DDBJ databases">
        <title>A chromosome-level genome assembly of Lolium multiflorum.</title>
        <authorList>
            <person name="Chen Y."/>
            <person name="Copetti D."/>
            <person name="Kolliker R."/>
            <person name="Studer B."/>
        </authorList>
    </citation>
    <scope>NUCLEOTIDE SEQUENCE</scope>
    <source>
        <strain evidence="4">02402/16</strain>
        <tissue evidence="4">Leaf</tissue>
    </source>
</reference>
<evidence type="ECO:0000313" key="4">
    <source>
        <dbReference type="EMBL" id="KAK1621277.1"/>
    </source>
</evidence>